<dbReference type="InterPro" id="IPR009057">
    <property type="entry name" value="Homeodomain-like_sf"/>
</dbReference>
<protein>
    <submittedName>
        <fullName evidence="5">AraC family transcriptional regulator</fullName>
    </submittedName>
</protein>
<dbReference type="InterPro" id="IPR018062">
    <property type="entry name" value="HTH_AraC-typ_CS"/>
</dbReference>
<dbReference type="SMART" id="SM00342">
    <property type="entry name" value="HTH_ARAC"/>
    <property type="match status" value="1"/>
</dbReference>
<dbReference type="InterPro" id="IPR037923">
    <property type="entry name" value="HTH-like"/>
</dbReference>
<evidence type="ECO:0000256" key="3">
    <source>
        <dbReference type="ARBA" id="ARBA00023163"/>
    </source>
</evidence>
<dbReference type="PANTHER" id="PTHR43280:SF34">
    <property type="entry name" value="ARAC-FAMILY TRANSCRIPTIONAL REGULATOR"/>
    <property type="match status" value="1"/>
</dbReference>
<organism evidence="5 6">
    <name type="scientific">Filimonas effusa</name>
    <dbReference type="NCBI Taxonomy" id="2508721"/>
    <lineage>
        <taxon>Bacteria</taxon>
        <taxon>Pseudomonadati</taxon>
        <taxon>Bacteroidota</taxon>
        <taxon>Chitinophagia</taxon>
        <taxon>Chitinophagales</taxon>
        <taxon>Chitinophagaceae</taxon>
        <taxon>Filimonas</taxon>
    </lineage>
</organism>
<dbReference type="Proteomes" id="UP000290545">
    <property type="component" value="Unassembled WGS sequence"/>
</dbReference>
<keyword evidence="6" id="KW-1185">Reference proteome</keyword>
<dbReference type="Gene3D" id="1.10.10.60">
    <property type="entry name" value="Homeodomain-like"/>
    <property type="match status" value="2"/>
</dbReference>
<keyword evidence="1" id="KW-0805">Transcription regulation</keyword>
<dbReference type="EMBL" id="SDHZ01000001">
    <property type="protein sequence ID" value="RXK86790.1"/>
    <property type="molecule type" value="Genomic_DNA"/>
</dbReference>
<dbReference type="InterPro" id="IPR014710">
    <property type="entry name" value="RmlC-like_jellyroll"/>
</dbReference>
<dbReference type="GO" id="GO:0043565">
    <property type="term" value="F:sequence-specific DNA binding"/>
    <property type="evidence" value="ECO:0007669"/>
    <property type="project" value="InterPro"/>
</dbReference>
<dbReference type="GO" id="GO:0003700">
    <property type="term" value="F:DNA-binding transcription factor activity"/>
    <property type="evidence" value="ECO:0007669"/>
    <property type="project" value="InterPro"/>
</dbReference>
<dbReference type="InterPro" id="IPR003313">
    <property type="entry name" value="AraC-bd"/>
</dbReference>
<evidence type="ECO:0000313" key="6">
    <source>
        <dbReference type="Proteomes" id="UP000290545"/>
    </source>
</evidence>
<evidence type="ECO:0000259" key="4">
    <source>
        <dbReference type="PROSITE" id="PS01124"/>
    </source>
</evidence>
<dbReference type="PROSITE" id="PS00041">
    <property type="entry name" value="HTH_ARAC_FAMILY_1"/>
    <property type="match status" value="1"/>
</dbReference>
<dbReference type="RefSeq" id="WP_129002539.1">
    <property type="nucleotide sequence ID" value="NZ_SDHZ01000001.1"/>
</dbReference>
<sequence>MTSTQLFRDVEVSVKDLASNNSGLHKHHYFELIYVLEGTGIHNINNNHYQFAEGDVFLLTPEDAHTFHVSSFTRFCIVDFTKGFFTKKANRQEEKMDVSDFFKRLEYIFHNHHNVAGSIIADDDRPIFRSLIRQLIEENTKKQAFEEIITQNIVFLLLHFIARHIQQRNIQFHKTQNARSTIHEITAYIQQHIYDKELLKVENLAAQFNKSPDHLSRYFKSETGNTIKDYITRYKLNLIETRLKYSDLTIAEIADEMNFTDESHLNKTFKNVFGKTARQYKMDCLR</sequence>
<evidence type="ECO:0000313" key="5">
    <source>
        <dbReference type="EMBL" id="RXK86790.1"/>
    </source>
</evidence>
<evidence type="ECO:0000256" key="1">
    <source>
        <dbReference type="ARBA" id="ARBA00023015"/>
    </source>
</evidence>
<feature type="domain" description="HTH araC/xylS-type" evidence="4">
    <location>
        <begin position="183"/>
        <end position="283"/>
    </location>
</feature>
<dbReference type="OrthoDB" id="636258at2"/>
<dbReference type="PANTHER" id="PTHR43280">
    <property type="entry name" value="ARAC-FAMILY TRANSCRIPTIONAL REGULATOR"/>
    <property type="match status" value="1"/>
</dbReference>
<evidence type="ECO:0000256" key="2">
    <source>
        <dbReference type="ARBA" id="ARBA00023125"/>
    </source>
</evidence>
<proteinExistence type="predicted"/>
<name>A0A4Q1DBU1_9BACT</name>
<dbReference type="PROSITE" id="PS01124">
    <property type="entry name" value="HTH_ARAC_FAMILY_2"/>
    <property type="match status" value="1"/>
</dbReference>
<dbReference type="Pfam" id="PF12833">
    <property type="entry name" value="HTH_18"/>
    <property type="match status" value="1"/>
</dbReference>
<comment type="caution">
    <text evidence="5">The sequence shown here is derived from an EMBL/GenBank/DDBJ whole genome shotgun (WGS) entry which is preliminary data.</text>
</comment>
<dbReference type="AlphaFoldDB" id="A0A4Q1DBU1"/>
<dbReference type="Pfam" id="PF02311">
    <property type="entry name" value="AraC_binding"/>
    <property type="match status" value="1"/>
</dbReference>
<dbReference type="Gene3D" id="2.60.120.10">
    <property type="entry name" value="Jelly Rolls"/>
    <property type="match status" value="1"/>
</dbReference>
<gene>
    <name evidence="5" type="ORF">ESB13_08325</name>
</gene>
<reference evidence="5 6" key="1">
    <citation type="submission" date="2019-01" db="EMBL/GenBank/DDBJ databases">
        <title>Filimonas sp. strain TTM-71.</title>
        <authorList>
            <person name="Chen W.-M."/>
        </authorList>
    </citation>
    <scope>NUCLEOTIDE SEQUENCE [LARGE SCALE GENOMIC DNA]</scope>
    <source>
        <strain evidence="5 6">TTM-71</strain>
    </source>
</reference>
<dbReference type="SUPFAM" id="SSF51215">
    <property type="entry name" value="Regulatory protein AraC"/>
    <property type="match status" value="1"/>
</dbReference>
<keyword evidence="2" id="KW-0238">DNA-binding</keyword>
<dbReference type="InterPro" id="IPR018060">
    <property type="entry name" value="HTH_AraC"/>
</dbReference>
<dbReference type="SUPFAM" id="SSF46689">
    <property type="entry name" value="Homeodomain-like"/>
    <property type="match status" value="2"/>
</dbReference>
<keyword evidence="3" id="KW-0804">Transcription</keyword>
<accession>A0A4Q1DBU1</accession>